<feature type="compositionally biased region" description="Basic and acidic residues" evidence="1">
    <location>
        <begin position="107"/>
        <end position="116"/>
    </location>
</feature>
<keyword evidence="4" id="KW-1185">Reference proteome</keyword>
<dbReference type="EMBL" id="OY731402">
    <property type="protein sequence ID" value="CAJ1958729.1"/>
    <property type="molecule type" value="Genomic_DNA"/>
</dbReference>
<dbReference type="Pfam" id="PF22562">
    <property type="entry name" value="UBA_7"/>
    <property type="match status" value="1"/>
</dbReference>
<dbReference type="Gramene" id="rna-AYBTSS11_LOCUS17895">
    <property type="protein sequence ID" value="CAJ1958729.1"/>
    <property type="gene ID" value="gene-AYBTSS11_LOCUS17895"/>
</dbReference>
<evidence type="ECO:0000259" key="2">
    <source>
        <dbReference type="PROSITE" id="PS50030"/>
    </source>
</evidence>
<dbReference type="SUPFAM" id="SSF46934">
    <property type="entry name" value="UBA-like"/>
    <property type="match status" value="1"/>
</dbReference>
<feature type="region of interest" description="Disordered" evidence="1">
    <location>
        <begin position="1"/>
        <end position="129"/>
    </location>
</feature>
<dbReference type="PROSITE" id="PS50030">
    <property type="entry name" value="UBA"/>
    <property type="match status" value="1"/>
</dbReference>
<dbReference type="InterPro" id="IPR009060">
    <property type="entry name" value="UBA-like_sf"/>
</dbReference>
<accession>A0AA86T1D8</accession>
<evidence type="ECO:0000256" key="1">
    <source>
        <dbReference type="SAM" id="MobiDB-lite"/>
    </source>
</evidence>
<gene>
    <name evidence="3" type="ORF">AYBTSS11_LOCUS17895</name>
</gene>
<organism evidence="3 4">
    <name type="scientific">Sphenostylis stenocarpa</name>
    <dbReference type="NCBI Taxonomy" id="92480"/>
    <lineage>
        <taxon>Eukaryota</taxon>
        <taxon>Viridiplantae</taxon>
        <taxon>Streptophyta</taxon>
        <taxon>Embryophyta</taxon>
        <taxon>Tracheophyta</taxon>
        <taxon>Spermatophyta</taxon>
        <taxon>Magnoliopsida</taxon>
        <taxon>eudicotyledons</taxon>
        <taxon>Gunneridae</taxon>
        <taxon>Pentapetalae</taxon>
        <taxon>rosids</taxon>
        <taxon>fabids</taxon>
        <taxon>Fabales</taxon>
        <taxon>Fabaceae</taxon>
        <taxon>Papilionoideae</taxon>
        <taxon>50 kb inversion clade</taxon>
        <taxon>NPAAA clade</taxon>
        <taxon>indigoferoid/millettioid clade</taxon>
        <taxon>Phaseoleae</taxon>
        <taxon>Sphenostylis</taxon>
    </lineage>
</organism>
<feature type="compositionally biased region" description="Basic residues" evidence="1">
    <location>
        <begin position="117"/>
        <end position="126"/>
    </location>
</feature>
<name>A0AA86T1D8_9FABA</name>
<dbReference type="Proteomes" id="UP001189624">
    <property type="component" value="Chromosome 5"/>
</dbReference>
<sequence length="376" mass="42174">MSPSMKSKSKRKVGKDQRNTTPTTNGTPATAYNPVSGTHRSLETTKVSSDNSHFQKIGDTYEHPSSLQGTVSEIDLVSNNDNFSGESEDPKEKVGNIRQDSVPGSGNDRREKIRLKNERKHQRQRERRAQDLHNRCCGYLMSRKLESHVQLLVSMGFSSDRAMLALMLNDGKVEESVSWLFEASEAHTRSISNVGLTANLKIDVSQELVQISDMETRYNCSKQEVERLVVACEGDLLKAEDTLKSQNQESSSVTQLKPEEESAQINDLMRLQGFPSVPVSTQPRQNEGDFNNTSALSLSQFHLPLHCFLVRVQPEHSTHHSLDDWNSGGMMPQLNCISALKGRNTPSFSGLRMWTFLLKGMTYSLINFVTSPLMRL</sequence>
<dbReference type="PANTHER" id="PTHR35294">
    <property type="entry name" value="UBIQUITIN-ASSOCIATED/TRANSLATION ELONGATION FACTOR EF1B PROTEIN"/>
    <property type="match status" value="1"/>
</dbReference>
<feature type="domain" description="UBA" evidence="2">
    <location>
        <begin position="144"/>
        <end position="183"/>
    </location>
</feature>
<feature type="compositionally biased region" description="Polar residues" evidence="1">
    <location>
        <begin position="63"/>
        <end position="85"/>
    </location>
</feature>
<feature type="compositionally biased region" description="Polar residues" evidence="1">
    <location>
        <begin position="33"/>
        <end position="54"/>
    </location>
</feature>
<protein>
    <recommendedName>
        <fullName evidence="2">UBA domain-containing protein</fullName>
    </recommendedName>
</protein>
<proteinExistence type="predicted"/>
<dbReference type="AlphaFoldDB" id="A0AA86T1D8"/>
<reference evidence="3" key="1">
    <citation type="submission" date="2023-10" db="EMBL/GenBank/DDBJ databases">
        <authorList>
            <person name="Domelevo Entfellner J.-B."/>
        </authorList>
    </citation>
    <scope>NUCLEOTIDE SEQUENCE</scope>
</reference>
<evidence type="ECO:0000313" key="3">
    <source>
        <dbReference type="EMBL" id="CAJ1958729.1"/>
    </source>
</evidence>
<evidence type="ECO:0000313" key="4">
    <source>
        <dbReference type="Proteomes" id="UP001189624"/>
    </source>
</evidence>
<dbReference type="PANTHER" id="PTHR35294:SF4">
    <property type="entry name" value="UBA DOMAIN-CONTAINING PROTEIN"/>
    <property type="match status" value="1"/>
</dbReference>
<dbReference type="Gene3D" id="1.10.8.10">
    <property type="entry name" value="DNA helicase RuvA subunit, C-terminal domain"/>
    <property type="match status" value="1"/>
</dbReference>
<feature type="compositionally biased region" description="Low complexity" evidence="1">
    <location>
        <begin position="19"/>
        <end position="31"/>
    </location>
</feature>
<dbReference type="SMART" id="SM00165">
    <property type="entry name" value="UBA"/>
    <property type="match status" value="1"/>
</dbReference>
<dbReference type="InterPro" id="IPR015940">
    <property type="entry name" value="UBA"/>
</dbReference>